<sequence>MRIYIHPRRCQALETGNLEEQKDSFKDQANLWTRTPFFRIAGSHALATTVTWLQMACPPKSRKTFTAADSFRSMTSVYLLAHSRGGKRRLYQSSRKQPVAASGSRRKTQSTTSTANASPELGSKPQATEDYAAINNFNSQDVVNHFDRTWKAALDSFHQPSNSNAPKPEMYKGAETMAWGSKVAAKGSMSTGTDFLAELKRKDTTAS</sequence>
<evidence type="ECO:0000313" key="3">
    <source>
        <dbReference type="Proteomes" id="UP000717515"/>
    </source>
</evidence>
<organism evidence="2 3">
    <name type="scientific">Mortierella alpina</name>
    <name type="common">Oleaginous fungus</name>
    <name type="synonym">Mortierella renispora</name>
    <dbReference type="NCBI Taxonomy" id="64518"/>
    <lineage>
        <taxon>Eukaryota</taxon>
        <taxon>Fungi</taxon>
        <taxon>Fungi incertae sedis</taxon>
        <taxon>Mucoromycota</taxon>
        <taxon>Mortierellomycotina</taxon>
        <taxon>Mortierellomycetes</taxon>
        <taxon>Mortierellales</taxon>
        <taxon>Mortierellaceae</taxon>
        <taxon>Mortierella</taxon>
    </lineage>
</organism>
<accession>A0A9P8CX98</accession>
<feature type="region of interest" description="Disordered" evidence="1">
    <location>
        <begin position="88"/>
        <end position="124"/>
    </location>
</feature>
<dbReference type="Proteomes" id="UP000717515">
    <property type="component" value="Unassembled WGS sequence"/>
</dbReference>
<proteinExistence type="predicted"/>
<comment type="caution">
    <text evidence="2">The sequence shown here is derived from an EMBL/GenBank/DDBJ whole genome shotgun (WGS) entry which is preliminary data.</text>
</comment>
<protein>
    <submittedName>
        <fullName evidence="2">Uncharacterized protein</fullName>
    </submittedName>
</protein>
<gene>
    <name evidence="2" type="ORF">KVV02_003403</name>
</gene>
<dbReference type="EMBL" id="JAIFTL010000170">
    <property type="protein sequence ID" value="KAG9322014.1"/>
    <property type="molecule type" value="Genomic_DNA"/>
</dbReference>
<name>A0A9P8CX98_MORAP</name>
<reference evidence="2" key="1">
    <citation type="submission" date="2021-07" db="EMBL/GenBank/DDBJ databases">
        <title>Draft genome of Mortierella alpina, strain LL118, isolated from an aspen leaf litter sample.</title>
        <authorList>
            <person name="Yang S."/>
            <person name="Vinatzer B.A."/>
        </authorList>
    </citation>
    <scope>NUCLEOTIDE SEQUENCE</scope>
    <source>
        <strain evidence="2">LL118</strain>
    </source>
</reference>
<evidence type="ECO:0000256" key="1">
    <source>
        <dbReference type="SAM" id="MobiDB-lite"/>
    </source>
</evidence>
<dbReference type="AlphaFoldDB" id="A0A9P8CX98"/>
<evidence type="ECO:0000313" key="2">
    <source>
        <dbReference type="EMBL" id="KAG9322014.1"/>
    </source>
</evidence>